<evidence type="ECO:0000313" key="2">
    <source>
        <dbReference type="Proteomes" id="UP001295684"/>
    </source>
</evidence>
<dbReference type="Proteomes" id="UP001295684">
    <property type="component" value="Unassembled WGS sequence"/>
</dbReference>
<organism evidence="1 2">
    <name type="scientific">Euplotes crassus</name>
    <dbReference type="NCBI Taxonomy" id="5936"/>
    <lineage>
        <taxon>Eukaryota</taxon>
        <taxon>Sar</taxon>
        <taxon>Alveolata</taxon>
        <taxon>Ciliophora</taxon>
        <taxon>Intramacronucleata</taxon>
        <taxon>Spirotrichea</taxon>
        <taxon>Hypotrichia</taxon>
        <taxon>Euplotida</taxon>
        <taxon>Euplotidae</taxon>
        <taxon>Moneuplotes</taxon>
    </lineage>
</organism>
<dbReference type="AlphaFoldDB" id="A0AAD1XC38"/>
<accession>A0AAD1XC38</accession>
<comment type="caution">
    <text evidence="1">The sequence shown here is derived from an EMBL/GenBank/DDBJ whole genome shotgun (WGS) entry which is preliminary data.</text>
</comment>
<evidence type="ECO:0000313" key="1">
    <source>
        <dbReference type="EMBL" id="CAI2365055.1"/>
    </source>
</evidence>
<proteinExistence type="predicted"/>
<reference evidence="1" key="1">
    <citation type="submission" date="2023-07" db="EMBL/GenBank/DDBJ databases">
        <authorList>
            <consortium name="AG Swart"/>
            <person name="Singh M."/>
            <person name="Singh A."/>
            <person name="Seah K."/>
            <person name="Emmerich C."/>
        </authorList>
    </citation>
    <scope>NUCLEOTIDE SEQUENCE</scope>
    <source>
        <strain evidence="1">DP1</strain>
    </source>
</reference>
<sequence length="88" mass="10195">MLHILSKDCQSWNMPLFCKCSRGQMGTPTRLSPRRIVFEECWLSSTLFQQILLSAYLLQVILQLLARKCMKLLCLSFQQIRCLGMLGL</sequence>
<gene>
    <name evidence="1" type="ORF">ECRASSUSDP1_LOCUS6405</name>
</gene>
<name>A0AAD1XC38_EUPCR</name>
<dbReference type="EMBL" id="CAMPGE010006207">
    <property type="protein sequence ID" value="CAI2365055.1"/>
    <property type="molecule type" value="Genomic_DNA"/>
</dbReference>
<keyword evidence="2" id="KW-1185">Reference proteome</keyword>
<protein>
    <submittedName>
        <fullName evidence="1">Uncharacterized protein</fullName>
    </submittedName>
</protein>